<keyword evidence="5" id="KW-0862">Zinc</keyword>
<dbReference type="AlphaFoldDB" id="A0A9E2NJK4"/>
<feature type="transmembrane region" description="Helical" evidence="8">
    <location>
        <begin position="37"/>
        <end position="57"/>
    </location>
</feature>
<proteinExistence type="inferred from homology"/>
<feature type="transmembrane region" description="Helical" evidence="8">
    <location>
        <begin position="63"/>
        <end position="84"/>
    </location>
</feature>
<dbReference type="PANTHER" id="PTHR11040">
    <property type="entry name" value="ZINC/IRON TRANSPORTER"/>
    <property type="match status" value="1"/>
</dbReference>
<dbReference type="PANTHER" id="PTHR11040:SF211">
    <property type="entry name" value="ZINC TRANSPORTER ZIP11"/>
    <property type="match status" value="1"/>
</dbReference>
<feature type="transmembrane region" description="Helical" evidence="8">
    <location>
        <begin position="226"/>
        <end position="243"/>
    </location>
</feature>
<evidence type="ECO:0000313" key="9">
    <source>
        <dbReference type="EMBL" id="MBU3803165.1"/>
    </source>
</evidence>
<keyword evidence="3" id="KW-1003">Cell membrane</keyword>
<gene>
    <name evidence="9" type="ORF">H9872_00175</name>
</gene>
<feature type="transmembrane region" description="Helical" evidence="8">
    <location>
        <begin position="194"/>
        <end position="214"/>
    </location>
</feature>
<evidence type="ECO:0000256" key="4">
    <source>
        <dbReference type="ARBA" id="ARBA00022692"/>
    </source>
</evidence>
<feature type="transmembrane region" description="Helical" evidence="8">
    <location>
        <begin position="96"/>
        <end position="114"/>
    </location>
</feature>
<evidence type="ECO:0000256" key="5">
    <source>
        <dbReference type="ARBA" id="ARBA00022833"/>
    </source>
</evidence>
<organism evidence="9 10">
    <name type="scientific">Candidatus Cellulosilyticum pullistercoris</name>
    <dbReference type="NCBI Taxonomy" id="2838521"/>
    <lineage>
        <taxon>Bacteria</taxon>
        <taxon>Bacillati</taxon>
        <taxon>Bacillota</taxon>
        <taxon>Clostridia</taxon>
        <taxon>Lachnospirales</taxon>
        <taxon>Cellulosilyticaceae</taxon>
        <taxon>Cellulosilyticum</taxon>
    </lineage>
</organism>
<evidence type="ECO:0000256" key="2">
    <source>
        <dbReference type="ARBA" id="ARBA00006939"/>
    </source>
</evidence>
<evidence type="ECO:0000313" key="10">
    <source>
        <dbReference type="Proteomes" id="UP000824229"/>
    </source>
</evidence>
<dbReference type="Proteomes" id="UP000824229">
    <property type="component" value="Unassembled WGS sequence"/>
</dbReference>
<feature type="transmembrane region" description="Helical" evidence="8">
    <location>
        <begin position="166"/>
        <end position="188"/>
    </location>
</feature>
<evidence type="ECO:0000256" key="3">
    <source>
        <dbReference type="ARBA" id="ARBA00022475"/>
    </source>
</evidence>
<comment type="subcellular location">
    <subcellularLocation>
        <location evidence="1">Cell membrane</location>
        <topology evidence="1">Multi-pass membrane protein</topology>
    </subcellularLocation>
</comment>
<accession>A0A9E2NJK4</accession>
<keyword evidence="4 8" id="KW-0812">Transmembrane</keyword>
<protein>
    <submittedName>
        <fullName evidence="9">ZIP family metal transporter</fullName>
    </submittedName>
</protein>
<dbReference type="Pfam" id="PF02535">
    <property type="entry name" value="Zip"/>
    <property type="match status" value="1"/>
</dbReference>
<dbReference type="GO" id="GO:0005886">
    <property type="term" value="C:plasma membrane"/>
    <property type="evidence" value="ECO:0007669"/>
    <property type="project" value="UniProtKB-SubCell"/>
</dbReference>
<dbReference type="EMBL" id="JAHLFQ010000005">
    <property type="protein sequence ID" value="MBU3803165.1"/>
    <property type="molecule type" value="Genomic_DNA"/>
</dbReference>
<reference evidence="9" key="2">
    <citation type="submission" date="2021-04" db="EMBL/GenBank/DDBJ databases">
        <authorList>
            <person name="Gilroy R."/>
        </authorList>
    </citation>
    <scope>NUCLEOTIDE SEQUENCE</scope>
    <source>
        <strain evidence="9">B5-657</strain>
    </source>
</reference>
<sequence>MNAGIVGGLGLLAESFGLITGILILYFFQIRNGKNMGILYGATSGLMLAMICFDILPEALDKGRIDLVFCGIIIGTLLGILLDDMVPRLEEKCKTYFSRSIGKTGMILAFGIAIHNLPEGFALGTMGHTSIESISRFTIVLALHSIPEGIALAIPFKKADTPLPILLIMGVFLGGMMGIGATLGYALSSIHENLISTGLGLAAGIILYIVCGELMPESRKIWNGRLTTIATIVGLMAGILLLYN</sequence>
<dbReference type="InterPro" id="IPR003689">
    <property type="entry name" value="ZIP"/>
</dbReference>
<comment type="caution">
    <text evidence="9">The sequence shown here is derived from an EMBL/GenBank/DDBJ whole genome shotgun (WGS) entry which is preliminary data.</text>
</comment>
<name>A0A9E2NJK4_9FIRM</name>
<evidence type="ECO:0000256" key="1">
    <source>
        <dbReference type="ARBA" id="ARBA00004651"/>
    </source>
</evidence>
<feature type="transmembrane region" description="Helical" evidence="8">
    <location>
        <begin position="6"/>
        <end position="28"/>
    </location>
</feature>
<dbReference type="GO" id="GO:0005385">
    <property type="term" value="F:zinc ion transmembrane transporter activity"/>
    <property type="evidence" value="ECO:0007669"/>
    <property type="project" value="TreeGrafter"/>
</dbReference>
<evidence type="ECO:0000256" key="6">
    <source>
        <dbReference type="ARBA" id="ARBA00022989"/>
    </source>
</evidence>
<evidence type="ECO:0000256" key="8">
    <source>
        <dbReference type="SAM" id="Phobius"/>
    </source>
</evidence>
<comment type="similarity">
    <text evidence="2">Belongs to the ZIP transporter (TC 2.A.5) family.</text>
</comment>
<evidence type="ECO:0000256" key="7">
    <source>
        <dbReference type="ARBA" id="ARBA00023136"/>
    </source>
</evidence>
<reference evidence="9" key="1">
    <citation type="journal article" date="2021" name="PeerJ">
        <title>Extensive microbial diversity within the chicken gut microbiome revealed by metagenomics and culture.</title>
        <authorList>
            <person name="Gilroy R."/>
            <person name="Ravi A."/>
            <person name="Getino M."/>
            <person name="Pursley I."/>
            <person name="Horton D.L."/>
            <person name="Alikhan N.F."/>
            <person name="Baker D."/>
            <person name="Gharbi K."/>
            <person name="Hall N."/>
            <person name="Watson M."/>
            <person name="Adriaenssens E.M."/>
            <person name="Foster-Nyarko E."/>
            <person name="Jarju S."/>
            <person name="Secka A."/>
            <person name="Antonio M."/>
            <person name="Oren A."/>
            <person name="Chaudhuri R.R."/>
            <person name="La Ragione R."/>
            <person name="Hildebrand F."/>
            <person name="Pallen M.J."/>
        </authorList>
    </citation>
    <scope>NUCLEOTIDE SEQUENCE</scope>
    <source>
        <strain evidence="9">B5-657</strain>
    </source>
</reference>
<keyword evidence="7 8" id="KW-0472">Membrane</keyword>
<keyword evidence="6 8" id="KW-1133">Transmembrane helix</keyword>